<evidence type="ECO:0000313" key="3">
    <source>
        <dbReference type="Proteomes" id="UP001305702"/>
    </source>
</evidence>
<organism evidence="2 3">
    <name type="scientific">Paenibacillus aurantius</name>
    <dbReference type="NCBI Taxonomy" id="2918900"/>
    <lineage>
        <taxon>Bacteria</taxon>
        <taxon>Bacillati</taxon>
        <taxon>Bacillota</taxon>
        <taxon>Bacilli</taxon>
        <taxon>Bacillales</taxon>
        <taxon>Paenibacillaceae</taxon>
        <taxon>Paenibacillus</taxon>
    </lineage>
</organism>
<dbReference type="Gene3D" id="2.40.320.10">
    <property type="entry name" value="Hypothetical Protein Pfu-838710-001"/>
    <property type="match status" value="1"/>
</dbReference>
<name>A0AA96RFE2_9BACL</name>
<dbReference type="KEGG" id="paun:MJA45_14420"/>
<evidence type="ECO:0000313" key="2">
    <source>
        <dbReference type="EMBL" id="WNQ08849.1"/>
    </source>
</evidence>
<dbReference type="PANTHER" id="PTHR21028:SF2">
    <property type="entry name" value="CYTH DOMAIN-CONTAINING PROTEIN"/>
    <property type="match status" value="1"/>
</dbReference>
<accession>A0AA96RFE2</accession>
<dbReference type="InterPro" id="IPR023577">
    <property type="entry name" value="CYTH_domain"/>
</dbReference>
<dbReference type="InterPro" id="IPR008173">
    <property type="entry name" value="Adenylyl_cyclase_CyaB"/>
</dbReference>
<keyword evidence="3" id="KW-1185">Reference proteome</keyword>
<dbReference type="PANTHER" id="PTHR21028">
    <property type="entry name" value="SI:CH211-156B7.4"/>
    <property type="match status" value="1"/>
</dbReference>
<sequence length="180" mass="21310">MIISLRREAKYRCEDFQEIRKVLQDQQARYVTKKQQTDRIYKVPDPLTGTYSKRIKVRKEEDKPFMVYIYSRRDREVEIEFDYFELNDPSIVSMFDTLYGQPVLITKVREVWTKGHAIFHLDSVEGIGLIFEMELLESLVSSGAEEVDRLLQPFQPYLLEKIEGSNEDLLSGRDNRSDIF</sequence>
<gene>
    <name evidence="2" type="ORF">MJA45_14420</name>
</gene>
<dbReference type="Pfam" id="PF01928">
    <property type="entry name" value="CYTH"/>
    <property type="match status" value="1"/>
</dbReference>
<dbReference type="InterPro" id="IPR033469">
    <property type="entry name" value="CYTH-like_dom_sf"/>
</dbReference>
<dbReference type="EMBL" id="CP130318">
    <property type="protein sequence ID" value="WNQ08849.1"/>
    <property type="molecule type" value="Genomic_DNA"/>
</dbReference>
<evidence type="ECO:0000259" key="1">
    <source>
        <dbReference type="Pfam" id="PF01928"/>
    </source>
</evidence>
<dbReference type="AlphaFoldDB" id="A0AA96RFE2"/>
<dbReference type="SUPFAM" id="SSF55154">
    <property type="entry name" value="CYTH-like phosphatases"/>
    <property type="match status" value="1"/>
</dbReference>
<protein>
    <submittedName>
        <fullName evidence="2">CYTH domain-containing protein</fullName>
    </submittedName>
</protein>
<reference evidence="2 3" key="1">
    <citation type="submission" date="2022-02" db="EMBL/GenBank/DDBJ databases">
        <title>Paenibacillus sp. MBLB1776 Whole Genome Shotgun Sequencing.</title>
        <authorList>
            <person name="Hwang C.Y."/>
            <person name="Cho E.-S."/>
            <person name="Seo M.-J."/>
        </authorList>
    </citation>
    <scope>NUCLEOTIDE SEQUENCE [LARGE SCALE GENOMIC DNA]</scope>
    <source>
        <strain evidence="2 3">MBLB1776</strain>
    </source>
</reference>
<dbReference type="RefSeq" id="WP_315602616.1">
    <property type="nucleotide sequence ID" value="NZ_CP130318.1"/>
</dbReference>
<proteinExistence type="predicted"/>
<feature type="domain" description="CYTH" evidence="1">
    <location>
        <begin position="8"/>
        <end position="152"/>
    </location>
</feature>
<dbReference type="Proteomes" id="UP001305702">
    <property type="component" value="Chromosome"/>
</dbReference>